<evidence type="ECO:0000313" key="3">
    <source>
        <dbReference type="EMBL" id="KAG8230767.1"/>
    </source>
</evidence>
<feature type="compositionally biased region" description="Basic and acidic residues" evidence="2">
    <location>
        <begin position="80"/>
        <end position="90"/>
    </location>
</feature>
<feature type="compositionally biased region" description="Polar residues" evidence="2">
    <location>
        <begin position="1"/>
        <end position="13"/>
    </location>
</feature>
<feature type="compositionally biased region" description="Basic and acidic residues" evidence="2">
    <location>
        <begin position="189"/>
        <end position="204"/>
    </location>
</feature>
<dbReference type="Proteomes" id="UP000792457">
    <property type="component" value="Unassembled WGS sequence"/>
</dbReference>
<feature type="compositionally biased region" description="Basic and acidic residues" evidence="2">
    <location>
        <begin position="394"/>
        <end position="421"/>
    </location>
</feature>
<feature type="region of interest" description="Disordered" evidence="2">
    <location>
        <begin position="382"/>
        <end position="421"/>
    </location>
</feature>
<evidence type="ECO:0000256" key="2">
    <source>
        <dbReference type="SAM" id="MobiDB-lite"/>
    </source>
</evidence>
<accession>A0A8K0P2M2</accession>
<feature type="compositionally biased region" description="Polar residues" evidence="2">
    <location>
        <begin position="219"/>
        <end position="233"/>
    </location>
</feature>
<evidence type="ECO:0000256" key="1">
    <source>
        <dbReference type="SAM" id="Coils"/>
    </source>
</evidence>
<feature type="region of interest" description="Disordered" evidence="2">
    <location>
        <begin position="698"/>
        <end position="783"/>
    </location>
</feature>
<dbReference type="AlphaFoldDB" id="A0A8K0P2M2"/>
<feature type="compositionally biased region" description="Basic and acidic residues" evidence="2">
    <location>
        <begin position="40"/>
        <end position="54"/>
    </location>
</feature>
<feature type="region of interest" description="Disordered" evidence="2">
    <location>
        <begin position="439"/>
        <end position="464"/>
    </location>
</feature>
<feature type="non-terminal residue" evidence="3">
    <location>
        <position position="878"/>
    </location>
</feature>
<evidence type="ECO:0000313" key="4">
    <source>
        <dbReference type="Proteomes" id="UP000792457"/>
    </source>
</evidence>
<proteinExistence type="predicted"/>
<keyword evidence="1" id="KW-0175">Coiled coil</keyword>
<feature type="region of interest" description="Disordered" evidence="2">
    <location>
        <begin position="1"/>
        <end position="245"/>
    </location>
</feature>
<sequence length="878" mass="98441">YVSPQRSASATDSTAEKLVQSEECSDQRGRRSLSQGQDDDAARRSKSLDCEDIQRPYATFVLDDKGGSISKKSHRTPWGKVKDIIQTRRDSVKKRQKDEGRRDDGRADGEHTTILIDQEEEGDRSGCESPEEADGVRWHQKVDGRTEERRKGFRTTSPGSSPRRLTPTLTVTHPSTEELTGSAEWDPGEGQRVRLGDMRIRGYSDCEEQDGPHHRKDGQSQLGEGATDTSGTSPPAPRRPSKWTKVKKAFLTAKKEVDGTTRGADNTIGSTRIPCSECNVRRLSNRSPVSQGLRIYLEGCGPRGVSNEMGRLSCTRGRRENSSEMGSVGTAPSSPAAETSSPKTNTQTTQRDIQRNYDELQQTLSQEFHKKLSEWERMKGGWCTVPESKDDSEDVKKKHSYEWEKSKEKASGRSTAPDESHLPIDFRRRLLEWKRVRASEARPETMTGRGRGAPGGRGSVLADDESLPPQFRKRLVEWQLWRAVTGKSDQNVEELHKILPEEFYRKLQEWERIKAEAVVPVGVSGGRHFGRREPVAGGMVMRKDASALGRVVRRMRANEAALGEKWSRQRSEVAREVKHRGKEVQWLEKELQKVEREKLRLEREREKYLEREARLERMRKAMGQRPPGEQEVLIQTSTGFFRFQGISEKFTRKLYEWEKQRGIGPEASTFTLLDPTYRPASASAASAEVGGGISLDTLRSSACSPGSPSPALPRSRSEGSLAESGGPVHSRSSSLGQIDGKERSRSLEQEVPSRASSEPRMRSETRAILVSEETDEEDDDEEETAALLVEVEDVEIETAAALEELPTLPSETPIYSYAPEEVTRLIDSSGSESEKECKCYGEATVNRSSSVRTQSSYELIEENMSLINKLKAKENICR</sequence>
<gene>
    <name evidence="3" type="ORF">J437_LFUL008850</name>
</gene>
<feature type="compositionally biased region" description="Gly residues" evidence="2">
    <location>
        <begin position="449"/>
        <end position="458"/>
    </location>
</feature>
<protein>
    <submittedName>
        <fullName evidence="3">Uncharacterized protein</fullName>
    </submittedName>
</protein>
<feature type="compositionally biased region" description="Polar residues" evidence="2">
    <location>
        <begin position="167"/>
        <end position="179"/>
    </location>
</feature>
<name>A0A8K0P2M2_LADFU</name>
<feature type="region of interest" description="Disordered" evidence="2">
    <location>
        <begin position="316"/>
        <end position="351"/>
    </location>
</feature>
<feature type="compositionally biased region" description="Acidic residues" evidence="2">
    <location>
        <begin position="772"/>
        <end position="783"/>
    </location>
</feature>
<feature type="compositionally biased region" description="Low complexity" evidence="2">
    <location>
        <begin position="330"/>
        <end position="344"/>
    </location>
</feature>
<comment type="caution">
    <text evidence="3">The sequence shown here is derived from an EMBL/GenBank/DDBJ whole genome shotgun (WGS) entry which is preliminary data.</text>
</comment>
<reference evidence="3" key="1">
    <citation type="submission" date="2013-04" db="EMBL/GenBank/DDBJ databases">
        <authorList>
            <person name="Qu J."/>
            <person name="Murali S.C."/>
            <person name="Bandaranaike D."/>
            <person name="Bellair M."/>
            <person name="Blankenburg K."/>
            <person name="Chao H."/>
            <person name="Dinh H."/>
            <person name="Doddapaneni H."/>
            <person name="Downs B."/>
            <person name="Dugan-Rocha S."/>
            <person name="Elkadiri S."/>
            <person name="Gnanaolivu R.D."/>
            <person name="Hernandez B."/>
            <person name="Javaid M."/>
            <person name="Jayaseelan J.C."/>
            <person name="Lee S."/>
            <person name="Li M."/>
            <person name="Ming W."/>
            <person name="Munidasa M."/>
            <person name="Muniz J."/>
            <person name="Nguyen L."/>
            <person name="Ongeri F."/>
            <person name="Osuji N."/>
            <person name="Pu L.-L."/>
            <person name="Puazo M."/>
            <person name="Qu C."/>
            <person name="Quiroz J."/>
            <person name="Raj R."/>
            <person name="Weissenberger G."/>
            <person name="Xin Y."/>
            <person name="Zou X."/>
            <person name="Han Y."/>
            <person name="Richards S."/>
            <person name="Worley K."/>
            <person name="Muzny D."/>
            <person name="Gibbs R."/>
        </authorList>
    </citation>
    <scope>NUCLEOTIDE SEQUENCE</scope>
    <source>
        <strain evidence="3">Sampled in the wild</strain>
    </source>
</reference>
<organism evidence="3 4">
    <name type="scientific">Ladona fulva</name>
    <name type="common">Scarce chaser dragonfly</name>
    <name type="synonym">Libellula fulva</name>
    <dbReference type="NCBI Taxonomy" id="123851"/>
    <lineage>
        <taxon>Eukaryota</taxon>
        <taxon>Metazoa</taxon>
        <taxon>Ecdysozoa</taxon>
        <taxon>Arthropoda</taxon>
        <taxon>Hexapoda</taxon>
        <taxon>Insecta</taxon>
        <taxon>Pterygota</taxon>
        <taxon>Palaeoptera</taxon>
        <taxon>Odonata</taxon>
        <taxon>Epiprocta</taxon>
        <taxon>Anisoptera</taxon>
        <taxon>Libelluloidea</taxon>
        <taxon>Libellulidae</taxon>
        <taxon>Ladona</taxon>
    </lineage>
</organism>
<dbReference type="OrthoDB" id="8197657at2759"/>
<feature type="coiled-coil region" evidence="1">
    <location>
        <begin position="584"/>
        <end position="621"/>
    </location>
</feature>
<feature type="compositionally biased region" description="Basic and acidic residues" evidence="2">
    <location>
        <begin position="96"/>
        <end position="111"/>
    </location>
</feature>
<feature type="compositionally biased region" description="Basic and acidic residues" evidence="2">
    <location>
        <begin position="134"/>
        <end position="150"/>
    </location>
</feature>
<reference evidence="3" key="2">
    <citation type="submission" date="2017-10" db="EMBL/GenBank/DDBJ databases">
        <title>Ladona fulva Genome sequencing and assembly.</title>
        <authorList>
            <person name="Murali S."/>
            <person name="Richards S."/>
            <person name="Bandaranaike D."/>
            <person name="Bellair M."/>
            <person name="Blankenburg K."/>
            <person name="Chao H."/>
            <person name="Dinh H."/>
            <person name="Doddapaneni H."/>
            <person name="Dugan-Rocha S."/>
            <person name="Elkadiri S."/>
            <person name="Gnanaolivu R."/>
            <person name="Hernandez B."/>
            <person name="Skinner E."/>
            <person name="Javaid M."/>
            <person name="Lee S."/>
            <person name="Li M."/>
            <person name="Ming W."/>
            <person name="Munidasa M."/>
            <person name="Muniz J."/>
            <person name="Nguyen L."/>
            <person name="Hughes D."/>
            <person name="Osuji N."/>
            <person name="Pu L.-L."/>
            <person name="Puazo M."/>
            <person name="Qu C."/>
            <person name="Quiroz J."/>
            <person name="Raj R."/>
            <person name="Weissenberger G."/>
            <person name="Xin Y."/>
            <person name="Zou X."/>
            <person name="Han Y."/>
            <person name="Worley K."/>
            <person name="Muzny D."/>
            <person name="Gibbs R."/>
        </authorList>
    </citation>
    <scope>NUCLEOTIDE SEQUENCE</scope>
    <source>
        <strain evidence="3">Sampled in the wild</strain>
    </source>
</reference>
<dbReference type="EMBL" id="KZ308510">
    <property type="protein sequence ID" value="KAG8230767.1"/>
    <property type="molecule type" value="Genomic_DNA"/>
</dbReference>
<keyword evidence="4" id="KW-1185">Reference proteome</keyword>
<feature type="compositionally biased region" description="Basic and acidic residues" evidence="2">
    <location>
        <begin position="739"/>
        <end position="748"/>
    </location>
</feature>